<dbReference type="Proteomes" id="UP001381693">
    <property type="component" value="Unassembled WGS sequence"/>
</dbReference>
<feature type="compositionally biased region" description="Polar residues" evidence="1">
    <location>
        <begin position="12"/>
        <end position="25"/>
    </location>
</feature>
<evidence type="ECO:0000256" key="1">
    <source>
        <dbReference type="SAM" id="MobiDB-lite"/>
    </source>
</evidence>
<organism evidence="2 3">
    <name type="scientific">Halocaridina rubra</name>
    <name type="common">Hawaiian red shrimp</name>
    <dbReference type="NCBI Taxonomy" id="373956"/>
    <lineage>
        <taxon>Eukaryota</taxon>
        <taxon>Metazoa</taxon>
        <taxon>Ecdysozoa</taxon>
        <taxon>Arthropoda</taxon>
        <taxon>Crustacea</taxon>
        <taxon>Multicrustacea</taxon>
        <taxon>Malacostraca</taxon>
        <taxon>Eumalacostraca</taxon>
        <taxon>Eucarida</taxon>
        <taxon>Decapoda</taxon>
        <taxon>Pleocyemata</taxon>
        <taxon>Caridea</taxon>
        <taxon>Atyoidea</taxon>
        <taxon>Atyidae</taxon>
        <taxon>Halocaridina</taxon>
    </lineage>
</organism>
<evidence type="ECO:0000313" key="2">
    <source>
        <dbReference type="EMBL" id="KAK7078502.1"/>
    </source>
</evidence>
<accession>A0AAN9ABY4</accession>
<protein>
    <submittedName>
        <fullName evidence="2">Uncharacterized protein</fullName>
    </submittedName>
</protein>
<evidence type="ECO:0000313" key="3">
    <source>
        <dbReference type="Proteomes" id="UP001381693"/>
    </source>
</evidence>
<name>A0AAN9ABY4_HALRR</name>
<proteinExistence type="predicted"/>
<dbReference type="AlphaFoldDB" id="A0AAN9ABY4"/>
<keyword evidence="3" id="KW-1185">Reference proteome</keyword>
<comment type="caution">
    <text evidence="2">The sequence shown here is derived from an EMBL/GenBank/DDBJ whole genome shotgun (WGS) entry which is preliminary data.</text>
</comment>
<dbReference type="EMBL" id="JAXCGZ010007797">
    <property type="protein sequence ID" value="KAK7078502.1"/>
    <property type="molecule type" value="Genomic_DNA"/>
</dbReference>
<gene>
    <name evidence="2" type="ORF">SK128_006286</name>
</gene>
<reference evidence="2 3" key="1">
    <citation type="submission" date="2023-11" db="EMBL/GenBank/DDBJ databases">
        <title>Halocaridina rubra genome assembly.</title>
        <authorList>
            <person name="Smith C."/>
        </authorList>
    </citation>
    <scope>NUCLEOTIDE SEQUENCE [LARGE SCALE GENOMIC DNA]</scope>
    <source>
        <strain evidence="2">EP-1</strain>
        <tissue evidence="2">Whole</tissue>
    </source>
</reference>
<feature type="region of interest" description="Disordered" evidence="1">
    <location>
        <begin position="1"/>
        <end position="40"/>
    </location>
</feature>
<sequence length="93" mass="10714">MARINSYHRTTRQPTTHYPSSNSHSVRPCPKARKTPNQKYNNYYMNSTNELQCTLGSMGGSSWPSLFYSINHDFLVLHIKGFQKNLGDRSEFA</sequence>